<evidence type="ECO:0000259" key="3">
    <source>
        <dbReference type="Pfam" id="PF09792"/>
    </source>
</evidence>
<feature type="compositionally biased region" description="Low complexity" evidence="1">
    <location>
        <begin position="145"/>
        <end position="160"/>
    </location>
</feature>
<feature type="signal peptide" evidence="2">
    <location>
        <begin position="1"/>
        <end position="16"/>
    </location>
</feature>
<evidence type="ECO:0000313" key="5">
    <source>
        <dbReference type="EMBL" id="RAO65267.1"/>
    </source>
</evidence>
<feature type="compositionally biased region" description="Low complexity" evidence="1">
    <location>
        <begin position="167"/>
        <end position="202"/>
    </location>
</feature>
<dbReference type="PANTHER" id="PTHR39613">
    <property type="entry name" value="ANCHORED CELL WALL PROTEIN, PUTATIVE (AFU_ORTHOLOGUE AFUA_4G08960)-RELATED"/>
    <property type="match status" value="1"/>
</dbReference>
<dbReference type="InterPro" id="IPR054508">
    <property type="entry name" value="PIR1-like_C"/>
</dbReference>
<feature type="domain" description="Cell wall mannoprotein PIR1-like C-terminal" evidence="4">
    <location>
        <begin position="77"/>
        <end position="120"/>
    </location>
</feature>
<reference evidence="5 6" key="1">
    <citation type="journal article" date="2017" name="Biotechnol. Biofuels">
        <title>Differential beta-glucosidase expression as a function of carbon source availability in Talaromyces amestolkiae: a genomic and proteomic approach.</title>
        <authorList>
            <person name="de Eugenio L.I."/>
            <person name="Mendez-Liter J.A."/>
            <person name="Nieto-Dominguez M."/>
            <person name="Alonso L."/>
            <person name="Gil-Munoz J."/>
            <person name="Barriuso J."/>
            <person name="Prieto A."/>
            <person name="Martinez M.J."/>
        </authorList>
    </citation>
    <scope>NUCLEOTIDE SEQUENCE [LARGE SCALE GENOMIC DNA]</scope>
    <source>
        <strain evidence="5 6">CIB</strain>
    </source>
</reference>
<dbReference type="OrthoDB" id="4657524at2759"/>
<comment type="caution">
    <text evidence="5">The sequence shown here is derived from an EMBL/GenBank/DDBJ whole genome shotgun (WGS) entry which is preliminary data.</text>
</comment>
<protein>
    <submittedName>
        <fullName evidence="5">Uncharacterized protein</fullName>
    </submittedName>
</protein>
<proteinExistence type="predicted"/>
<accession>A0A364KNY5</accession>
<dbReference type="STRING" id="1196081.A0A364KNY5"/>
<dbReference type="AlphaFoldDB" id="A0A364KNY5"/>
<feature type="compositionally biased region" description="Polar residues" evidence="1">
    <location>
        <begin position="204"/>
        <end position="225"/>
    </location>
</feature>
<keyword evidence="6" id="KW-1185">Reference proteome</keyword>
<gene>
    <name evidence="5" type="ORF">BHQ10_001279</name>
</gene>
<feature type="chain" id="PRO_5016866770" evidence="2">
    <location>
        <begin position="17"/>
        <end position="387"/>
    </location>
</feature>
<dbReference type="Proteomes" id="UP000249363">
    <property type="component" value="Unassembled WGS sequence"/>
</dbReference>
<feature type="region of interest" description="Disordered" evidence="1">
    <location>
        <begin position="145"/>
        <end position="225"/>
    </location>
</feature>
<evidence type="ECO:0000256" key="2">
    <source>
        <dbReference type="SAM" id="SignalP"/>
    </source>
</evidence>
<feature type="domain" description="Ubiquitin 3 binding protein But2 C-terminal" evidence="3">
    <location>
        <begin position="237"/>
        <end position="377"/>
    </location>
</feature>
<keyword evidence="2" id="KW-0732">Signal</keyword>
<dbReference type="GeneID" id="63790496"/>
<dbReference type="InterPro" id="IPR018620">
    <property type="entry name" value="Ubiquitin3-bd_protein_But2_C"/>
</dbReference>
<organism evidence="5 6">
    <name type="scientific">Talaromyces amestolkiae</name>
    <dbReference type="NCBI Taxonomy" id="1196081"/>
    <lineage>
        <taxon>Eukaryota</taxon>
        <taxon>Fungi</taxon>
        <taxon>Dikarya</taxon>
        <taxon>Ascomycota</taxon>
        <taxon>Pezizomycotina</taxon>
        <taxon>Eurotiomycetes</taxon>
        <taxon>Eurotiomycetidae</taxon>
        <taxon>Eurotiales</taxon>
        <taxon>Trichocomaceae</taxon>
        <taxon>Talaromyces</taxon>
        <taxon>Talaromyces sect. Talaromyces</taxon>
    </lineage>
</organism>
<dbReference type="EMBL" id="MIKG01000001">
    <property type="protein sequence ID" value="RAO65267.1"/>
    <property type="molecule type" value="Genomic_DNA"/>
</dbReference>
<dbReference type="RefSeq" id="XP_040729784.1">
    <property type="nucleotide sequence ID" value="XM_040873297.1"/>
</dbReference>
<name>A0A364KNY5_TALAM</name>
<dbReference type="Pfam" id="PF22799">
    <property type="entry name" value="PIR1-like_C"/>
    <property type="match status" value="1"/>
</dbReference>
<dbReference type="Pfam" id="PF09792">
    <property type="entry name" value="But2"/>
    <property type="match status" value="1"/>
</dbReference>
<evidence type="ECO:0000256" key="1">
    <source>
        <dbReference type="SAM" id="MobiDB-lite"/>
    </source>
</evidence>
<sequence>MKFFAAAAALAAGANALTIRGESCCFTLTASGETSGTVGQLNDGQNRIGGGLPAATFCITPGGTITDSSGRGCILTRATADSGFSVSSSGQLTSNGSPDFVACQTGDNGALNIYTNPSPSDVTGCVHITLSADQCATSAISSVQSSTPAASSPTASETSPVSPPASLPASSPTNPSGPGSPPASSQGSPSVVVVTATETVCTPGPSTASPASIQTNAPGPSGTSVPCSTDLVSGNFEFPHLIVPIDSSSPGTAGGTQFKAEVTSTISTIFNFDIPASDAGKTCTLVFHFPEQKDLQTSSFTFSGDGNVYFAELSSPATQTTTFNNAPSVKTDFGVTTIAPGNSYVISTFACTSGGAVAFELKEAGTTDFTFFEDYNPSPIGLFITTC</sequence>
<dbReference type="PANTHER" id="PTHR39613:SF1">
    <property type="entry name" value="ANCHORED CELL WALL PROTEIN, PUTATIVE (AFU_ORTHOLOGUE AFUA_4G08960)-RELATED"/>
    <property type="match status" value="1"/>
</dbReference>
<evidence type="ECO:0000259" key="4">
    <source>
        <dbReference type="Pfam" id="PF22799"/>
    </source>
</evidence>
<evidence type="ECO:0000313" key="6">
    <source>
        <dbReference type="Proteomes" id="UP000249363"/>
    </source>
</evidence>